<dbReference type="Proteomes" id="UP001193389">
    <property type="component" value="Chromosome"/>
</dbReference>
<protein>
    <submittedName>
        <fullName evidence="1">Uncharacterized protein</fullName>
    </submittedName>
</protein>
<dbReference type="AlphaFoldDB" id="A0A5K7SEG5"/>
<name>A0A5K7SEG5_9BACT</name>
<organism evidence="1 2">
    <name type="scientific">Aquipluma nitroreducens</name>
    <dbReference type="NCBI Taxonomy" id="2010828"/>
    <lineage>
        <taxon>Bacteria</taxon>
        <taxon>Pseudomonadati</taxon>
        <taxon>Bacteroidota</taxon>
        <taxon>Bacteroidia</taxon>
        <taxon>Marinilabiliales</taxon>
        <taxon>Prolixibacteraceae</taxon>
        <taxon>Aquipluma</taxon>
    </lineage>
</organism>
<sequence length="42" mass="5007">MKDCFNIQSNYKIQKAGFTGLFCLVMKCRKFNFNLVILNMKR</sequence>
<reference evidence="1" key="1">
    <citation type="journal article" date="2020" name="Int. J. Syst. Evol. Microbiol.">
        <title>Aquipluma nitroreducens gen. nov. sp. nov., a novel facultatively anaerobic bacterium isolated from a freshwater lake.</title>
        <authorList>
            <person name="Watanabe M."/>
            <person name="Kojima H."/>
            <person name="Fukui M."/>
        </authorList>
    </citation>
    <scope>NUCLEOTIDE SEQUENCE</scope>
    <source>
        <strain evidence="1">MeG22</strain>
    </source>
</reference>
<dbReference type="EMBL" id="AP018694">
    <property type="protein sequence ID" value="BBE19970.1"/>
    <property type="molecule type" value="Genomic_DNA"/>
</dbReference>
<proteinExistence type="predicted"/>
<evidence type="ECO:0000313" key="2">
    <source>
        <dbReference type="Proteomes" id="UP001193389"/>
    </source>
</evidence>
<gene>
    <name evidence="1" type="ORF">AQPE_4161</name>
</gene>
<keyword evidence="2" id="KW-1185">Reference proteome</keyword>
<accession>A0A5K7SEG5</accession>
<dbReference type="KEGG" id="anf:AQPE_4161"/>
<evidence type="ECO:0000313" key="1">
    <source>
        <dbReference type="EMBL" id="BBE19970.1"/>
    </source>
</evidence>